<dbReference type="PANTHER" id="PTHR13767:SF2">
    <property type="entry name" value="PSEUDOURIDYLATE SYNTHASE TRUB1"/>
    <property type="match status" value="1"/>
</dbReference>
<dbReference type="InterPro" id="IPR014780">
    <property type="entry name" value="tRNA_psdUridine_synth_TruB"/>
</dbReference>
<dbReference type="GO" id="GO:0160148">
    <property type="term" value="F:tRNA pseudouridine(55) synthase activity"/>
    <property type="evidence" value="ECO:0007669"/>
    <property type="project" value="UniProtKB-EC"/>
</dbReference>
<comment type="similarity">
    <text evidence="2 5">Belongs to the pseudouridine synthase TruB family. Type 1 subfamily.</text>
</comment>
<evidence type="ECO:0000256" key="2">
    <source>
        <dbReference type="ARBA" id="ARBA00005642"/>
    </source>
</evidence>
<dbReference type="AlphaFoldDB" id="A0A2S0I4Y4"/>
<dbReference type="GO" id="GO:1990481">
    <property type="term" value="P:mRNA pseudouridine synthesis"/>
    <property type="evidence" value="ECO:0007669"/>
    <property type="project" value="TreeGrafter"/>
</dbReference>
<dbReference type="GO" id="GO:0031119">
    <property type="term" value="P:tRNA pseudouridine synthesis"/>
    <property type="evidence" value="ECO:0007669"/>
    <property type="project" value="UniProtKB-UniRule"/>
</dbReference>
<evidence type="ECO:0000313" key="9">
    <source>
        <dbReference type="Proteomes" id="UP000239477"/>
    </source>
</evidence>
<dbReference type="EC" id="5.4.99.25" evidence="5"/>
<dbReference type="InterPro" id="IPR032819">
    <property type="entry name" value="TruB_C"/>
</dbReference>
<organism evidence="8 9">
    <name type="scientific">Achromobacter spanius</name>
    <dbReference type="NCBI Taxonomy" id="217203"/>
    <lineage>
        <taxon>Bacteria</taxon>
        <taxon>Pseudomonadati</taxon>
        <taxon>Pseudomonadota</taxon>
        <taxon>Betaproteobacteria</taxon>
        <taxon>Burkholderiales</taxon>
        <taxon>Alcaligenaceae</taxon>
        <taxon>Achromobacter</taxon>
    </lineage>
</organism>
<keyword evidence="3 5" id="KW-0819">tRNA processing</keyword>
<dbReference type="Proteomes" id="UP000239477">
    <property type="component" value="Chromosome"/>
</dbReference>
<dbReference type="CDD" id="cd02573">
    <property type="entry name" value="PseudoU_synth_EcTruB"/>
    <property type="match status" value="1"/>
</dbReference>
<evidence type="ECO:0000313" key="8">
    <source>
        <dbReference type="EMBL" id="AVJ27014.1"/>
    </source>
</evidence>
<dbReference type="PANTHER" id="PTHR13767">
    <property type="entry name" value="TRNA-PSEUDOURIDINE SYNTHASE"/>
    <property type="match status" value="1"/>
</dbReference>
<dbReference type="Pfam" id="PF01509">
    <property type="entry name" value="TruB_N"/>
    <property type="match status" value="1"/>
</dbReference>
<reference evidence="8 9" key="1">
    <citation type="submission" date="2017-09" db="EMBL/GenBank/DDBJ databases">
        <title>Genomic, metabolic, and phenotypic characteristics of bacterial isolates from the natural microbiome of the model nematode Caenorhabditis elegans.</title>
        <authorList>
            <person name="Zimmermann J."/>
            <person name="Obeng N."/>
            <person name="Yang W."/>
            <person name="Obeng O."/>
            <person name="Kissoyan K."/>
            <person name="Pees B."/>
            <person name="Dirksen P."/>
            <person name="Hoppner M."/>
            <person name="Franke A."/>
            <person name="Rosenstiel P."/>
            <person name="Leippe M."/>
            <person name="Dierking K."/>
            <person name="Kaleta C."/>
            <person name="Schulenburg H."/>
        </authorList>
    </citation>
    <scope>NUCLEOTIDE SEQUENCE [LARGE SCALE GENOMIC DNA]</scope>
    <source>
        <strain evidence="8 9">MYb73</strain>
    </source>
</reference>
<evidence type="ECO:0000256" key="5">
    <source>
        <dbReference type="HAMAP-Rule" id="MF_01080"/>
    </source>
</evidence>
<name>A0A2S0I4Y4_9BURK</name>
<comment type="function">
    <text evidence="5">Responsible for synthesis of pseudouridine from uracil-55 in the psi GC loop of transfer RNAs.</text>
</comment>
<accession>A0A2S0I4Y4</accession>
<dbReference type="OrthoDB" id="9802309at2"/>
<feature type="domain" description="tRNA pseudouridylate synthase B C-terminal" evidence="7">
    <location>
        <begin position="181"/>
        <end position="222"/>
    </location>
</feature>
<proteinExistence type="inferred from homology"/>
<dbReference type="EMBL" id="CP023270">
    <property type="protein sequence ID" value="AVJ27014.1"/>
    <property type="molecule type" value="Genomic_DNA"/>
</dbReference>
<dbReference type="SUPFAM" id="SSF55120">
    <property type="entry name" value="Pseudouridine synthase"/>
    <property type="match status" value="1"/>
</dbReference>
<sequence>MAKRRGLALDGVLLLDKPVGLSSNHALQRAKRAMDAAKAGHTGTLDPFATGLLVCCMGRATKISGAMLDADKAYRATLQFGSETDSGDLTGNVTATAEPGFAVEEQALRDALSRFSGTIEQIPPMYSALKRDGKPLYEYARAGIELERAPRKITIHRIELLSLDGTQAEIDVACSKGTYIRTLAQDIGRVLGCFAHLTALRRTHVGPFSLERAVELEALQAMPDPKQALLALNELPEGLLPSTLTLKDSL</sequence>
<protein>
    <recommendedName>
        <fullName evidence="5">tRNA pseudouridine synthase B</fullName>
        <ecNumber evidence="5">5.4.99.25</ecNumber>
    </recommendedName>
    <alternativeName>
        <fullName evidence="5">tRNA pseudouridine(55) synthase</fullName>
        <shortName evidence="5">Psi55 synthase</shortName>
    </alternativeName>
    <alternativeName>
        <fullName evidence="5">tRNA pseudouridylate synthase</fullName>
    </alternativeName>
    <alternativeName>
        <fullName evidence="5">tRNA-uridine isomerase</fullName>
    </alternativeName>
</protein>
<dbReference type="Gene3D" id="3.30.2350.10">
    <property type="entry name" value="Pseudouridine synthase"/>
    <property type="match status" value="1"/>
</dbReference>
<evidence type="ECO:0000259" key="6">
    <source>
        <dbReference type="Pfam" id="PF01509"/>
    </source>
</evidence>
<feature type="active site" description="Nucleophile" evidence="5">
    <location>
        <position position="46"/>
    </location>
</feature>
<evidence type="ECO:0000256" key="1">
    <source>
        <dbReference type="ARBA" id="ARBA00000385"/>
    </source>
</evidence>
<dbReference type="RefSeq" id="WP_056567497.1">
    <property type="nucleotide sequence ID" value="NZ_CP023270.1"/>
</dbReference>
<dbReference type="GO" id="GO:0003723">
    <property type="term" value="F:RNA binding"/>
    <property type="evidence" value="ECO:0007669"/>
    <property type="project" value="InterPro"/>
</dbReference>
<keyword evidence="4 5" id="KW-0413">Isomerase</keyword>
<dbReference type="InterPro" id="IPR002501">
    <property type="entry name" value="PsdUridine_synth_N"/>
</dbReference>
<keyword evidence="9" id="KW-1185">Reference proteome</keyword>
<evidence type="ECO:0000259" key="7">
    <source>
        <dbReference type="Pfam" id="PF16198"/>
    </source>
</evidence>
<evidence type="ECO:0000256" key="3">
    <source>
        <dbReference type="ARBA" id="ARBA00022694"/>
    </source>
</evidence>
<dbReference type="Pfam" id="PF16198">
    <property type="entry name" value="TruB_C_2"/>
    <property type="match status" value="1"/>
</dbReference>
<feature type="domain" description="Pseudouridine synthase II N-terminal" evidence="6">
    <location>
        <begin position="31"/>
        <end position="180"/>
    </location>
</feature>
<dbReference type="NCBIfam" id="TIGR00431">
    <property type="entry name" value="TruB"/>
    <property type="match status" value="1"/>
</dbReference>
<gene>
    <name evidence="5" type="primary">truB</name>
    <name evidence="8" type="ORF">CLM73_07705</name>
</gene>
<dbReference type="HAMAP" id="MF_01080">
    <property type="entry name" value="TruB_bact"/>
    <property type="match status" value="1"/>
</dbReference>
<dbReference type="InterPro" id="IPR020103">
    <property type="entry name" value="PsdUridine_synth_cat_dom_sf"/>
</dbReference>
<evidence type="ECO:0000256" key="4">
    <source>
        <dbReference type="ARBA" id="ARBA00023235"/>
    </source>
</evidence>
<comment type="catalytic activity">
    <reaction evidence="1 5">
        <text>uridine(55) in tRNA = pseudouridine(55) in tRNA</text>
        <dbReference type="Rhea" id="RHEA:42532"/>
        <dbReference type="Rhea" id="RHEA-COMP:10101"/>
        <dbReference type="Rhea" id="RHEA-COMP:10102"/>
        <dbReference type="ChEBI" id="CHEBI:65314"/>
        <dbReference type="ChEBI" id="CHEBI:65315"/>
        <dbReference type="EC" id="5.4.99.25"/>
    </reaction>
</comment>